<evidence type="ECO:0008006" key="2">
    <source>
        <dbReference type="Google" id="ProtNLM"/>
    </source>
</evidence>
<organism evidence="1">
    <name type="scientific">Meiothermus ruber</name>
    <dbReference type="NCBI Taxonomy" id="277"/>
    <lineage>
        <taxon>Bacteria</taxon>
        <taxon>Thermotogati</taxon>
        <taxon>Deinococcota</taxon>
        <taxon>Deinococci</taxon>
        <taxon>Thermales</taxon>
        <taxon>Thermaceae</taxon>
        <taxon>Meiothermus</taxon>
    </lineage>
</organism>
<evidence type="ECO:0000313" key="1">
    <source>
        <dbReference type="EMBL" id="HFG21563.1"/>
    </source>
</evidence>
<dbReference type="EMBL" id="DSWI01000031">
    <property type="protein sequence ID" value="HFG21563.1"/>
    <property type="molecule type" value="Genomic_DNA"/>
</dbReference>
<accession>A0A7C3HYJ9</accession>
<name>A0A7C3HYJ9_MEIRU</name>
<proteinExistence type="predicted"/>
<sequence length="180" mass="20239">MSKVAEIALAAVRRELPGFVTSAGWCVAFAFEAIARAYQTNRWILYSRVLDSVQADLDRSRWATDVELAIDRLDWDVSAADLDPAIASERAALLRIIKPGDLLFSSTKFDEPPRSRRTAPDREGHIGIYVGEVEGVPSVAENTRADRGRWFVRKTALRLTPLFQWDTVTTVGRIPGRWRP</sequence>
<protein>
    <recommendedName>
        <fullName evidence="2">NlpC/P60 domain-containing protein</fullName>
    </recommendedName>
</protein>
<reference evidence="1" key="1">
    <citation type="journal article" date="2020" name="mSystems">
        <title>Genome- and Community-Level Interaction Insights into Carbon Utilization and Element Cycling Functions of Hydrothermarchaeota in Hydrothermal Sediment.</title>
        <authorList>
            <person name="Zhou Z."/>
            <person name="Liu Y."/>
            <person name="Xu W."/>
            <person name="Pan J."/>
            <person name="Luo Z.H."/>
            <person name="Li M."/>
        </authorList>
    </citation>
    <scope>NUCLEOTIDE SEQUENCE [LARGE SCALE GENOMIC DNA]</scope>
    <source>
        <strain evidence="1">SpSt-524</strain>
    </source>
</reference>
<dbReference type="AlphaFoldDB" id="A0A7C3HYJ9"/>
<comment type="caution">
    <text evidence="1">The sequence shown here is derived from an EMBL/GenBank/DDBJ whole genome shotgun (WGS) entry which is preliminary data.</text>
</comment>
<gene>
    <name evidence="1" type="ORF">ENS82_12780</name>
</gene>